<gene>
    <name evidence="4" type="ORF">E6K76_02935</name>
</gene>
<proteinExistence type="predicted"/>
<dbReference type="InterPro" id="IPR046801">
    <property type="entry name" value="OpcA_G6PD_N"/>
</dbReference>
<accession>A0A538T8Z4</accession>
<dbReference type="InterPro" id="IPR046802">
    <property type="entry name" value="OpcA_G6PD_C"/>
</dbReference>
<dbReference type="Pfam" id="PF10128">
    <property type="entry name" value="OpcA_G6PD_assem"/>
    <property type="match status" value="1"/>
</dbReference>
<dbReference type="PANTHER" id="PTHR38658">
    <property type="entry name" value="OXPP CYCLE PROTEIN OPCA-RELATED"/>
    <property type="match status" value="1"/>
</dbReference>
<name>A0A538T8Z4_UNCEI</name>
<evidence type="ECO:0000259" key="2">
    <source>
        <dbReference type="Pfam" id="PF10128"/>
    </source>
</evidence>
<protein>
    <recommendedName>
        <fullName evidence="6">Glucose-6-phosphate dehydrogenase assembly protein OpcA</fullName>
    </recommendedName>
</protein>
<feature type="domain" description="Glucose-6-phosphate dehydrogenase assembly protein OpcA N-terminal" evidence="2">
    <location>
        <begin position="80"/>
        <end position="184"/>
    </location>
</feature>
<evidence type="ECO:0000259" key="3">
    <source>
        <dbReference type="Pfam" id="PF20171"/>
    </source>
</evidence>
<dbReference type="InterPro" id="IPR004555">
    <property type="entry name" value="G6PDH_assembly_OpcA"/>
</dbReference>
<dbReference type="Proteomes" id="UP000316852">
    <property type="component" value="Unassembled WGS sequence"/>
</dbReference>
<sequence>MTGPSAPASDRFETHLLDAPDGSRPFDATAIESGLRTMWKRAGESAPSQAGAIYRAALSNLVVPLDPRLESKLMPVLVDVTRRHPSRLFSIGAGSAPRGAGIRARIGALCHRREGGGGGLVCCEQVIVQSDPASTPLIPSAIRSLLIGDLPTVLLDFNPDQDLPWVSELMDLADLILEDSCLKEPGRERDVWNLIERKGSGKVHDLAWARLTPWRQVLAEVFDTKEYLPALGTVRRVEIGFAGSGFPPPPAWLLAGWLASRLSWAPAGASSKGLVFRSGSGDVLVAMTGDRRGEGRALERIRIQAEEPHPLDLEFTHQGREATATIVTRAPRARRTEVPFDYREFAACIVGEIHRHTSNRSLEGASRLAERLMKEWKVE</sequence>
<dbReference type="AlphaFoldDB" id="A0A538T8Z4"/>
<feature type="domain" description="Glucose-6-phosphate dehydrogenase assembly protein OpcA C-terminal" evidence="3">
    <location>
        <begin position="203"/>
        <end position="361"/>
    </location>
</feature>
<comment type="caution">
    <text evidence="4">The sequence shown here is derived from an EMBL/GenBank/DDBJ whole genome shotgun (WGS) entry which is preliminary data.</text>
</comment>
<feature type="region of interest" description="Disordered" evidence="1">
    <location>
        <begin position="1"/>
        <end position="24"/>
    </location>
</feature>
<evidence type="ECO:0000313" key="4">
    <source>
        <dbReference type="EMBL" id="TMQ60089.1"/>
    </source>
</evidence>
<dbReference type="PANTHER" id="PTHR38658:SF1">
    <property type="entry name" value="OXPP CYCLE PROTEIN OPCA-RELATED"/>
    <property type="match status" value="1"/>
</dbReference>
<reference evidence="4 5" key="1">
    <citation type="journal article" date="2019" name="Nat. Microbiol.">
        <title>Mediterranean grassland soil C-N compound turnover is dependent on rainfall and depth, and is mediated by genomically divergent microorganisms.</title>
        <authorList>
            <person name="Diamond S."/>
            <person name="Andeer P.F."/>
            <person name="Li Z."/>
            <person name="Crits-Christoph A."/>
            <person name="Burstein D."/>
            <person name="Anantharaman K."/>
            <person name="Lane K.R."/>
            <person name="Thomas B.C."/>
            <person name="Pan C."/>
            <person name="Northen T.R."/>
            <person name="Banfield J.F."/>
        </authorList>
    </citation>
    <scope>NUCLEOTIDE SEQUENCE [LARGE SCALE GENOMIC DNA]</scope>
    <source>
        <strain evidence="4">WS_6</strain>
    </source>
</reference>
<dbReference type="Pfam" id="PF20171">
    <property type="entry name" value="OpcA_G6PD_C"/>
    <property type="match status" value="1"/>
</dbReference>
<evidence type="ECO:0008006" key="6">
    <source>
        <dbReference type="Google" id="ProtNLM"/>
    </source>
</evidence>
<organism evidence="4 5">
    <name type="scientific">Eiseniibacteriota bacterium</name>
    <dbReference type="NCBI Taxonomy" id="2212470"/>
    <lineage>
        <taxon>Bacteria</taxon>
        <taxon>Candidatus Eiseniibacteriota</taxon>
    </lineage>
</organism>
<evidence type="ECO:0000313" key="5">
    <source>
        <dbReference type="Proteomes" id="UP000316852"/>
    </source>
</evidence>
<evidence type="ECO:0000256" key="1">
    <source>
        <dbReference type="SAM" id="MobiDB-lite"/>
    </source>
</evidence>
<dbReference type="EMBL" id="VBOW01000017">
    <property type="protein sequence ID" value="TMQ60089.1"/>
    <property type="molecule type" value="Genomic_DNA"/>
</dbReference>